<feature type="domain" description="Solute-binding protein family 5" evidence="3">
    <location>
        <begin position="109"/>
        <end position="493"/>
    </location>
</feature>
<accession>A0ABP6YU27</accession>
<organism evidence="4 5">
    <name type="scientific">Kineosporia mesophila</name>
    <dbReference type="NCBI Taxonomy" id="566012"/>
    <lineage>
        <taxon>Bacteria</taxon>
        <taxon>Bacillati</taxon>
        <taxon>Actinomycetota</taxon>
        <taxon>Actinomycetes</taxon>
        <taxon>Kineosporiales</taxon>
        <taxon>Kineosporiaceae</taxon>
        <taxon>Kineosporia</taxon>
    </lineage>
</organism>
<evidence type="ECO:0000313" key="4">
    <source>
        <dbReference type="EMBL" id="GAA3590673.1"/>
    </source>
</evidence>
<dbReference type="Gene3D" id="3.10.105.10">
    <property type="entry name" value="Dipeptide-binding Protein, Domain 3"/>
    <property type="match status" value="1"/>
</dbReference>
<dbReference type="InterPro" id="IPR039424">
    <property type="entry name" value="SBP_5"/>
</dbReference>
<dbReference type="SUPFAM" id="SSF53850">
    <property type="entry name" value="Periplasmic binding protein-like II"/>
    <property type="match status" value="1"/>
</dbReference>
<dbReference type="RefSeq" id="WP_231485421.1">
    <property type="nucleotide sequence ID" value="NZ_BAAAZO010000001.1"/>
</dbReference>
<evidence type="ECO:0000259" key="3">
    <source>
        <dbReference type="Pfam" id="PF00496"/>
    </source>
</evidence>
<reference evidence="5" key="1">
    <citation type="journal article" date="2019" name="Int. J. Syst. Evol. Microbiol.">
        <title>The Global Catalogue of Microorganisms (GCM) 10K type strain sequencing project: providing services to taxonomists for standard genome sequencing and annotation.</title>
        <authorList>
            <consortium name="The Broad Institute Genomics Platform"/>
            <consortium name="The Broad Institute Genome Sequencing Center for Infectious Disease"/>
            <person name="Wu L."/>
            <person name="Ma J."/>
        </authorList>
    </citation>
    <scope>NUCLEOTIDE SEQUENCE [LARGE SCALE GENOMIC DNA]</scope>
    <source>
        <strain evidence="5">JCM 16902</strain>
    </source>
</reference>
<dbReference type="InterPro" id="IPR000914">
    <property type="entry name" value="SBP_5_dom"/>
</dbReference>
<dbReference type="PROSITE" id="PS51257">
    <property type="entry name" value="PROKAR_LIPOPROTEIN"/>
    <property type="match status" value="1"/>
</dbReference>
<dbReference type="PANTHER" id="PTHR30290:SF65">
    <property type="entry name" value="MONOACYL PHOSPHATIDYLINOSITOL TETRAMANNOSIDE-BINDING PROTEIN LPQW-RELATED"/>
    <property type="match status" value="1"/>
</dbReference>
<evidence type="ECO:0000313" key="5">
    <source>
        <dbReference type="Proteomes" id="UP001501074"/>
    </source>
</evidence>
<dbReference type="PANTHER" id="PTHR30290">
    <property type="entry name" value="PERIPLASMIC BINDING COMPONENT OF ABC TRANSPORTER"/>
    <property type="match status" value="1"/>
</dbReference>
<evidence type="ECO:0000256" key="1">
    <source>
        <dbReference type="SAM" id="MobiDB-lite"/>
    </source>
</evidence>
<comment type="caution">
    <text evidence="4">The sequence shown here is derived from an EMBL/GenBank/DDBJ whole genome shotgun (WGS) entry which is preliminary data.</text>
</comment>
<protein>
    <submittedName>
        <fullName evidence="4">ABC transporter substrate-binding protein</fullName>
    </submittedName>
</protein>
<dbReference type="Gene3D" id="3.40.190.10">
    <property type="entry name" value="Periplasmic binding protein-like II"/>
    <property type="match status" value="1"/>
</dbReference>
<proteinExistence type="predicted"/>
<gene>
    <name evidence="4" type="ORF">GCM10022223_01470</name>
</gene>
<sequence>MSRSRQPRTLIAVLAGAALALAACSGGGGSNPEPDGGPTTPSPTPSTAPIELTYATPSEFSSYNNNTADQANPANAAVLNQVLRGFWSYGPEGDVVPDTEFGTFELTGTDPQTVKYTFADAAVWSDGEPIDCDDAVLAWAANVGRWPTGEVDQYTKARLTAFSSLTPGAWARASMPKCADGDRTFTMTFEHPYADWKTFFGPSTILPAHIVEKRSGVKDVISAVKGGKNATMRKLGRFYNTGWLFEPGKYETAISPSSGPYQVASWKPGKALTLEPNPKWWGAVPAARTIVFRLVHAQDQAQALVDGTVQVIHPTPTEKILKTLSAAKGAVKVSSHDSAAWEHADYNFDGPFSSRALREAFTKCLPRQQIVDELIKPLNPRAQVLHSRFRLPFQKDYPEFAQTGGQDYAKADVAGARKILEKEKKVGTRVEIAYLAPDLRRENEVKLIKKSCGKAGFKVVDAGSYTFLSSELVRGNFDVALYSATDSASVTQSSAVYTSKGAENRLGYSSKKVDGLYADLAGELDEGRQRDLLKQLDTALWHDLVDVPIFAFPALLATDTKVQGVQDNPSWSGVTYNVNTWTSS</sequence>
<evidence type="ECO:0000256" key="2">
    <source>
        <dbReference type="SAM" id="SignalP"/>
    </source>
</evidence>
<dbReference type="Proteomes" id="UP001501074">
    <property type="component" value="Unassembled WGS sequence"/>
</dbReference>
<feature type="signal peptide" evidence="2">
    <location>
        <begin position="1"/>
        <end position="22"/>
    </location>
</feature>
<feature type="region of interest" description="Disordered" evidence="1">
    <location>
        <begin position="25"/>
        <end position="49"/>
    </location>
</feature>
<name>A0ABP6YU27_9ACTN</name>
<dbReference type="CDD" id="cd08501">
    <property type="entry name" value="PBP2_Lpqw"/>
    <property type="match status" value="1"/>
</dbReference>
<dbReference type="EMBL" id="BAAAZO010000001">
    <property type="protein sequence ID" value="GAA3590673.1"/>
    <property type="molecule type" value="Genomic_DNA"/>
</dbReference>
<keyword evidence="5" id="KW-1185">Reference proteome</keyword>
<dbReference type="Pfam" id="PF00496">
    <property type="entry name" value="SBP_bac_5"/>
    <property type="match status" value="1"/>
</dbReference>
<feature type="chain" id="PRO_5046925969" evidence="2">
    <location>
        <begin position="23"/>
        <end position="584"/>
    </location>
</feature>
<keyword evidence="2" id="KW-0732">Signal</keyword>